<evidence type="ECO:0000313" key="3">
    <source>
        <dbReference type="Proteomes" id="UP001066276"/>
    </source>
</evidence>
<organism evidence="2 3">
    <name type="scientific">Pleurodeles waltl</name>
    <name type="common">Iberian ribbed newt</name>
    <dbReference type="NCBI Taxonomy" id="8319"/>
    <lineage>
        <taxon>Eukaryota</taxon>
        <taxon>Metazoa</taxon>
        <taxon>Chordata</taxon>
        <taxon>Craniata</taxon>
        <taxon>Vertebrata</taxon>
        <taxon>Euteleostomi</taxon>
        <taxon>Amphibia</taxon>
        <taxon>Batrachia</taxon>
        <taxon>Caudata</taxon>
        <taxon>Salamandroidea</taxon>
        <taxon>Salamandridae</taxon>
        <taxon>Pleurodelinae</taxon>
        <taxon>Pleurodeles</taxon>
    </lineage>
</organism>
<dbReference type="AlphaFoldDB" id="A0AAV7RJJ1"/>
<accession>A0AAV7RJJ1</accession>
<feature type="compositionally biased region" description="Basic and acidic residues" evidence="1">
    <location>
        <begin position="32"/>
        <end position="47"/>
    </location>
</feature>
<reference evidence="2" key="1">
    <citation type="journal article" date="2022" name="bioRxiv">
        <title>Sequencing and chromosome-scale assembly of the giantPleurodeles waltlgenome.</title>
        <authorList>
            <person name="Brown T."/>
            <person name="Elewa A."/>
            <person name="Iarovenko S."/>
            <person name="Subramanian E."/>
            <person name="Araus A.J."/>
            <person name="Petzold A."/>
            <person name="Susuki M."/>
            <person name="Suzuki K.-i.T."/>
            <person name="Hayashi T."/>
            <person name="Toyoda A."/>
            <person name="Oliveira C."/>
            <person name="Osipova E."/>
            <person name="Leigh N.D."/>
            <person name="Simon A."/>
            <person name="Yun M.H."/>
        </authorList>
    </citation>
    <scope>NUCLEOTIDE SEQUENCE</scope>
    <source>
        <strain evidence="2">20211129_DDA</strain>
        <tissue evidence="2">Liver</tissue>
    </source>
</reference>
<protein>
    <submittedName>
        <fullName evidence="2">Uncharacterized protein</fullName>
    </submittedName>
</protein>
<feature type="compositionally biased region" description="Basic and acidic residues" evidence="1">
    <location>
        <begin position="69"/>
        <end position="81"/>
    </location>
</feature>
<comment type="caution">
    <text evidence="2">The sequence shown here is derived from an EMBL/GenBank/DDBJ whole genome shotgun (WGS) entry which is preliminary data.</text>
</comment>
<evidence type="ECO:0000313" key="2">
    <source>
        <dbReference type="EMBL" id="KAJ1152984.1"/>
    </source>
</evidence>
<feature type="region of interest" description="Disordered" evidence="1">
    <location>
        <begin position="1"/>
        <end position="81"/>
    </location>
</feature>
<feature type="compositionally biased region" description="Polar residues" evidence="1">
    <location>
        <begin position="22"/>
        <end position="31"/>
    </location>
</feature>
<dbReference type="EMBL" id="JANPWB010000009">
    <property type="protein sequence ID" value="KAJ1152984.1"/>
    <property type="molecule type" value="Genomic_DNA"/>
</dbReference>
<dbReference type="Proteomes" id="UP001066276">
    <property type="component" value="Chromosome 5"/>
</dbReference>
<sequence length="81" mass="9262">MVRRSIRISTVNADSRPRERNTTTAVSSLIQRQEDQQAPKTDNRPHSGESVALAEVALYNDISPRHTRQKGETRQKDVRSY</sequence>
<evidence type="ECO:0000256" key="1">
    <source>
        <dbReference type="SAM" id="MobiDB-lite"/>
    </source>
</evidence>
<keyword evidence="3" id="KW-1185">Reference proteome</keyword>
<gene>
    <name evidence="2" type="ORF">NDU88_005756</name>
</gene>
<proteinExistence type="predicted"/>
<name>A0AAV7RJJ1_PLEWA</name>